<dbReference type="OrthoDB" id="10409790at2759"/>
<proteinExistence type="predicted"/>
<feature type="compositionally biased region" description="Polar residues" evidence="1">
    <location>
        <begin position="160"/>
        <end position="173"/>
    </location>
</feature>
<name>A0A1R1XZ99_9FUNG</name>
<accession>A0A1R1XZ99</accession>
<comment type="caution">
    <text evidence="2">The sequence shown here is derived from an EMBL/GenBank/DDBJ whole genome shotgun (WGS) entry which is preliminary data.</text>
</comment>
<evidence type="ECO:0000313" key="2">
    <source>
        <dbReference type="EMBL" id="OMJ19948.1"/>
    </source>
</evidence>
<organism evidence="2 3">
    <name type="scientific">Smittium culicis</name>
    <dbReference type="NCBI Taxonomy" id="133412"/>
    <lineage>
        <taxon>Eukaryota</taxon>
        <taxon>Fungi</taxon>
        <taxon>Fungi incertae sedis</taxon>
        <taxon>Zoopagomycota</taxon>
        <taxon>Kickxellomycotina</taxon>
        <taxon>Harpellomycetes</taxon>
        <taxon>Harpellales</taxon>
        <taxon>Legeriomycetaceae</taxon>
        <taxon>Smittium</taxon>
    </lineage>
</organism>
<reference evidence="2 3" key="1">
    <citation type="submission" date="2017-01" db="EMBL/GenBank/DDBJ databases">
        <authorList>
            <person name="Mah S.A."/>
            <person name="Swanson W.J."/>
            <person name="Moy G.W."/>
            <person name="Vacquier V.D."/>
        </authorList>
    </citation>
    <scope>NUCLEOTIDE SEQUENCE [LARGE SCALE GENOMIC DNA]</scope>
    <source>
        <strain evidence="2 3">GSMNP</strain>
    </source>
</reference>
<gene>
    <name evidence="2" type="ORF">AYI70_g4412</name>
</gene>
<protein>
    <submittedName>
        <fullName evidence="2">Uncharacterized protein</fullName>
    </submittedName>
</protein>
<evidence type="ECO:0000313" key="3">
    <source>
        <dbReference type="Proteomes" id="UP000187283"/>
    </source>
</evidence>
<dbReference type="EMBL" id="LSSN01001359">
    <property type="protein sequence ID" value="OMJ19948.1"/>
    <property type="molecule type" value="Genomic_DNA"/>
</dbReference>
<feature type="region of interest" description="Disordered" evidence="1">
    <location>
        <begin position="191"/>
        <end position="228"/>
    </location>
</feature>
<dbReference type="AlphaFoldDB" id="A0A1R1XZ99"/>
<evidence type="ECO:0000256" key="1">
    <source>
        <dbReference type="SAM" id="MobiDB-lite"/>
    </source>
</evidence>
<feature type="compositionally biased region" description="Polar residues" evidence="1">
    <location>
        <begin position="196"/>
        <end position="212"/>
    </location>
</feature>
<dbReference type="Proteomes" id="UP000187283">
    <property type="component" value="Unassembled WGS sequence"/>
</dbReference>
<keyword evidence="3" id="KW-1185">Reference proteome</keyword>
<feature type="region of interest" description="Disordered" evidence="1">
    <location>
        <begin position="144"/>
        <end position="173"/>
    </location>
</feature>
<sequence>MSVNSSNPSSPYKENFESANPNYHDYFGSSDVDAEVSGLDSHFSLDIDNDELSSEIHQSTNITTGNSTDNIDEANLLDWIDKFFAKKNNQSENVYQSNIDFRLVLKYQLDLERDQLLTTKNYFQSQLEVLSNDQKRYRSILGYTPDVSDYSSDSEDHLQPSKSNDAPNLSSPVYDTFQLSEDYANPMDYFDKNSPEIGQSSPVDYQSSSENYYSAIDSGSESDSGEVDPDQALQSLKALLSQYDNP</sequence>